<feature type="region of interest" description="Disordered" evidence="2">
    <location>
        <begin position="321"/>
        <end position="419"/>
    </location>
</feature>
<dbReference type="InterPro" id="IPR011989">
    <property type="entry name" value="ARM-like"/>
</dbReference>
<dbReference type="EMBL" id="BPLQ01006411">
    <property type="protein sequence ID" value="GIY22200.1"/>
    <property type="molecule type" value="Genomic_DNA"/>
</dbReference>
<feature type="compositionally biased region" description="Polar residues" evidence="2">
    <location>
        <begin position="1136"/>
        <end position="1145"/>
    </location>
</feature>
<feature type="region of interest" description="Disordered" evidence="2">
    <location>
        <begin position="1599"/>
        <end position="1668"/>
    </location>
</feature>
<reference evidence="5 6" key="1">
    <citation type="submission" date="2021-06" db="EMBL/GenBank/DDBJ databases">
        <title>Caerostris darwini draft genome.</title>
        <authorList>
            <person name="Kono N."/>
            <person name="Arakawa K."/>
        </authorList>
    </citation>
    <scope>NUCLEOTIDE SEQUENCE [LARGE SCALE GENOMIC DNA]</scope>
</reference>
<dbReference type="Gene3D" id="1.25.10.10">
    <property type="entry name" value="Leucine-rich Repeat Variant"/>
    <property type="match status" value="1"/>
</dbReference>
<dbReference type="InterPro" id="IPR010472">
    <property type="entry name" value="FH3_dom"/>
</dbReference>
<dbReference type="Gene3D" id="1.10.238.150">
    <property type="entry name" value="Formin, FH3 diaphanous domain"/>
    <property type="match status" value="1"/>
</dbReference>
<dbReference type="Pfam" id="PF06367">
    <property type="entry name" value="Drf_FH3"/>
    <property type="match status" value="1"/>
</dbReference>
<feature type="compositionally biased region" description="Polar residues" evidence="2">
    <location>
        <begin position="1243"/>
        <end position="1258"/>
    </location>
</feature>
<dbReference type="PANTHER" id="PTHR46345">
    <property type="entry name" value="INVERTED FORMIN-2"/>
    <property type="match status" value="1"/>
</dbReference>
<dbReference type="InterPro" id="IPR042201">
    <property type="entry name" value="FH2_Formin_sf"/>
</dbReference>
<dbReference type="InterPro" id="IPR016024">
    <property type="entry name" value="ARM-type_fold"/>
</dbReference>
<accession>A0AAV4RKG5</accession>
<feature type="compositionally biased region" description="Polar residues" evidence="2">
    <location>
        <begin position="1737"/>
        <end position="1767"/>
    </location>
</feature>
<sequence>MDVNMDLRISLDYIVENPDYTKKLAGGLDSTNVSVKKQAFELLSALCVYNAEGYQRALDTLEHYKTNKKERYRFKVVVDELRSSDLDYLSTVVAFVNCTIISAKSLKDRIRIRNEFIGLKILDALSRLRATVNEGTESELFVQLDIFEEHRLSDECQSTGPNGVDLNSHQDVFYAILRQVAETPQEIPFLNILQHLLRVDTSLPISDIIWDTAEKLVHRATLCETKEDSEKLLRAPSYHHSLNKLLRGLQESGGRCQCSCHNNGEISNSAATDGRTRKRTPLQLSFGDGSKTPGILSPTNSSMAFSPELLATLSRAISPPPRVSNASMLPAVGGPPPPPPPPPPLASPPPPPPPPPGGGGAPPPPPPPPPPFLGGPPPPPPPPGSPNAISAKSVVPTAEVKQVKLPQQSTPKPKNKMKSLNWTKIPSNKVVGRTNLWSLIAKAHDGSPNNLDFQTMEDLFCQQSTLNGQQSPRLGNRVDKNGRDSLDRKKRESSEINLLDGKRSLNVNIFLKQFRSSNDEIIDILKRGAHEEIGAEKLRGLLKILPESDEIELLRSYSGDRPKLGNAEKFLLQLIELPNYKLRCEGMLLKEEFTSNMAYLEPAIESIESAVEELKHCQALHEVLYMLLVAGNFLNSGGYAGDAAGFKMMSLLKIAETRANKPGMNLVHYVAQEAENKFPNLLKFPEYLPNLEEASKLSIDNLKSEITNLSNKVSKISQQVATSSEDVKKQMEEFLEFARREVMAVQKEIEGLEKVREDMAEFLCEELQSFKLEECFKIFHGFCQKFKASIEENEKRRQQEKRAEVRRKQREEQLLKKKTSGETRPSSFSGSESDNVIDMLLGDIRGGFNRFVDNGSLKSTRGSGKPKRSSPDAPVELCRMNSLTSSVPSEDDPTASPRIIRRRIGSSNSVVNGSGGDIDGFDTQSPDVTPNGTLRRRRHRLSSEDKEDSLIDFLRQTADADAARTEKGKLPESGSLDRSMIRRSSRRRRPDLSAVELIDRERPASPGPSPLLERRSVALDPDTNKPKQWRIKIEEWLQENEKEQAREKKLREKIALERWKRQEMEQREADNSSSPLDKSNERKSPSKNLETLIEAKTDSEIYANKKKDSGKTQSTKKSTEVAEGTPLKDKSKWRKSTLNVANSSESIDDERRRNRSRKPKSDAEEEDTISFYIRSPEITEVTSPKLNEYETTNKEKETFANKPILENPVVPVSSEVQRNVSNSDNGLSRNENIQESFKETNEIKQIQTPQKLDSSSDAVPNEDLEVTIGRSRFYQSMKEPSLNKTNRESNKNNTLDDQVLNSTMTHKSLNKYSVDDTEKLIIGKDPKVNSLEKDEEGNFDRFSFMRKTTRRTKPRHKVSDSDTKNMENQTVNNDAMESKDATEYLQQFKPEVVIKTDKENVIEAIPVKKETLNLTEEKNKNRGLFTKNVADNNKIQENNEDTKKKDKFSTSLKARLSKRLLSLTENLKVGTKISDTSETNASNPSTPNVKSAIEDKRIYLQESPCPRIEKVLNERRASLKEEKPNPIMEHREKVLSRPRQDMIQIPQKNILNQIQDEFKPLIIPEPKMLKESYIADTNNVKVVHAIPVNHDFKTFEAYPAHSKGKDEPEKDEGFEETQSQLSEVASQEAGSNYDTDLADSPRSIRQTKSPKPDKLPINQKNDSPDTSLEIVKSNENESAVKEEKKSINSVMNHTIGKRNSFARSTLPIARSLPVRQNSQSKQAISTLKVPQKFIPMRSNSIRSRNVPNSNEKAVSKQNNQSTKSTIVNKHPIVKDQKHSSSRRNSQESVYSVGSRSKSPAIRGSRLNKIDSSPKIGRRVAGYTKAINSMTNNLRGGKPFENYDVTQSMPPTPSDEHKTFMSSLKASENSKKTRSSSSVHNPRSQSRRSSERSLNGSFGLASRKGSEKSLSRKSSDRSLNLSRKSSETSVITVKSANKRIPMRPKLASSPQANGVGHTKSASTNRAIVAKNRPVPPKSASQTKNLSVPTSISKPIARSNSSTKQTSSTVRPNVTVRRTSSDKSCGFMKATSASSAKSAPTKSSPDQSHRTPTRSPLIKVESSTR</sequence>
<dbReference type="PROSITE" id="PS51232">
    <property type="entry name" value="GBD_FH3"/>
    <property type="match status" value="1"/>
</dbReference>
<dbReference type="Proteomes" id="UP001054837">
    <property type="component" value="Unassembled WGS sequence"/>
</dbReference>
<comment type="caution">
    <text evidence="5">The sequence shown here is derived from an EMBL/GenBank/DDBJ whole genome shotgun (WGS) entry which is preliminary data.</text>
</comment>
<evidence type="ECO:0000259" key="3">
    <source>
        <dbReference type="PROSITE" id="PS51232"/>
    </source>
</evidence>
<feature type="compositionally biased region" description="Polar residues" evidence="2">
    <location>
        <begin position="405"/>
        <end position="419"/>
    </location>
</feature>
<feature type="compositionally biased region" description="Basic and acidic residues" evidence="2">
    <location>
        <begin position="1058"/>
        <end position="1070"/>
    </location>
</feature>
<feature type="region of interest" description="Disordered" evidence="2">
    <location>
        <begin position="795"/>
        <end position="833"/>
    </location>
</feature>
<feature type="domain" description="FH2" evidence="4">
    <location>
        <begin position="407"/>
        <end position="812"/>
    </location>
</feature>
<feature type="compositionally biased region" description="Polar residues" evidence="2">
    <location>
        <begin position="1782"/>
        <end position="1797"/>
    </location>
</feature>
<feature type="region of interest" description="Disordered" evidence="2">
    <location>
        <begin position="961"/>
        <end position="1029"/>
    </location>
</feature>
<protein>
    <submittedName>
        <fullName evidence="5">Inverted formin-2</fullName>
    </submittedName>
</protein>
<proteinExistence type="predicted"/>
<dbReference type="SUPFAM" id="SSF48371">
    <property type="entry name" value="ARM repeat"/>
    <property type="match status" value="1"/>
</dbReference>
<feature type="domain" description="GBD/FH3" evidence="3">
    <location>
        <begin position="1"/>
        <end position="228"/>
    </location>
</feature>
<dbReference type="Pfam" id="PF02181">
    <property type="entry name" value="FH2"/>
    <property type="match status" value="1"/>
</dbReference>
<feature type="compositionally biased region" description="Polar residues" evidence="2">
    <location>
        <begin position="922"/>
        <end position="932"/>
    </location>
</feature>
<feature type="coiled-coil region" evidence="1">
    <location>
        <begin position="699"/>
        <end position="755"/>
    </location>
</feature>
<feature type="compositionally biased region" description="Polar residues" evidence="2">
    <location>
        <begin position="1616"/>
        <end position="1634"/>
    </location>
</feature>
<dbReference type="GO" id="GO:0003779">
    <property type="term" value="F:actin binding"/>
    <property type="evidence" value="ECO:0007669"/>
    <property type="project" value="InterPro"/>
</dbReference>
<dbReference type="InterPro" id="IPR015425">
    <property type="entry name" value="FH2_Formin"/>
</dbReference>
<feature type="compositionally biased region" description="Basic and acidic residues" evidence="2">
    <location>
        <begin position="476"/>
        <end position="492"/>
    </location>
</feature>
<organism evidence="5 6">
    <name type="scientific">Caerostris darwini</name>
    <dbReference type="NCBI Taxonomy" id="1538125"/>
    <lineage>
        <taxon>Eukaryota</taxon>
        <taxon>Metazoa</taxon>
        <taxon>Ecdysozoa</taxon>
        <taxon>Arthropoda</taxon>
        <taxon>Chelicerata</taxon>
        <taxon>Arachnida</taxon>
        <taxon>Araneae</taxon>
        <taxon>Araneomorphae</taxon>
        <taxon>Entelegynae</taxon>
        <taxon>Araneoidea</taxon>
        <taxon>Araneidae</taxon>
        <taxon>Caerostris</taxon>
    </lineage>
</organism>
<feature type="region of interest" description="Disordered" evidence="2">
    <location>
        <begin position="265"/>
        <end position="300"/>
    </location>
</feature>
<feature type="compositionally biased region" description="Low complexity" evidence="2">
    <location>
        <begin position="2027"/>
        <end position="2043"/>
    </location>
</feature>
<feature type="region of interest" description="Disordered" evidence="2">
    <location>
        <begin position="1058"/>
        <end position="1170"/>
    </location>
</feature>
<dbReference type="SMART" id="SM01139">
    <property type="entry name" value="Drf_FH3"/>
    <property type="match status" value="1"/>
</dbReference>
<dbReference type="SMART" id="SM00498">
    <property type="entry name" value="FH2"/>
    <property type="match status" value="1"/>
</dbReference>
<feature type="compositionally biased region" description="Polar residues" evidence="2">
    <location>
        <begin position="822"/>
        <end position="833"/>
    </location>
</feature>
<feature type="compositionally biased region" description="Basic and acidic residues" evidence="2">
    <location>
        <begin position="1673"/>
        <end position="1686"/>
    </location>
</feature>
<evidence type="ECO:0000313" key="6">
    <source>
        <dbReference type="Proteomes" id="UP001054837"/>
    </source>
</evidence>
<feature type="compositionally biased region" description="Pro residues" evidence="2">
    <location>
        <begin position="333"/>
        <end position="385"/>
    </location>
</feature>
<feature type="region of interest" description="Disordered" evidence="2">
    <location>
        <begin position="1239"/>
        <end position="1260"/>
    </location>
</feature>
<feature type="compositionally biased region" description="Polar residues" evidence="2">
    <location>
        <begin position="1714"/>
        <end position="1725"/>
    </location>
</feature>
<dbReference type="PANTHER" id="PTHR46345:SF8">
    <property type="entry name" value="FORMIN 3, ISOFORM B"/>
    <property type="match status" value="1"/>
</dbReference>
<feature type="compositionally biased region" description="Basic and acidic residues" evidence="2">
    <location>
        <begin position="1903"/>
        <end position="1915"/>
    </location>
</feature>
<keyword evidence="1" id="KW-0175">Coiled coil</keyword>
<dbReference type="SUPFAM" id="SSF101447">
    <property type="entry name" value="Formin homology 2 domain (FH2 domain)"/>
    <property type="match status" value="1"/>
</dbReference>
<feature type="compositionally biased region" description="Basic and acidic residues" evidence="2">
    <location>
        <begin position="1093"/>
        <end position="1110"/>
    </location>
</feature>
<evidence type="ECO:0000313" key="5">
    <source>
        <dbReference type="EMBL" id="GIY22200.1"/>
    </source>
</evidence>
<name>A0AAV4RKG5_9ARAC</name>
<feature type="region of interest" description="Disordered" evidence="2">
    <location>
        <begin position="1673"/>
        <end position="1692"/>
    </location>
</feature>
<evidence type="ECO:0000256" key="2">
    <source>
        <dbReference type="SAM" id="MobiDB-lite"/>
    </source>
</evidence>
<evidence type="ECO:0000259" key="4">
    <source>
        <dbReference type="PROSITE" id="PS51444"/>
    </source>
</evidence>
<dbReference type="InterPro" id="IPR014768">
    <property type="entry name" value="GBD/FH3_dom"/>
</dbReference>
<feature type="compositionally biased region" description="Polar residues" evidence="2">
    <location>
        <begin position="1977"/>
        <end position="2016"/>
    </location>
</feature>
<dbReference type="PROSITE" id="PS51444">
    <property type="entry name" value="FH2"/>
    <property type="match status" value="1"/>
</dbReference>
<feature type="compositionally biased region" description="Basic and acidic residues" evidence="2">
    <location>
        <begin position="809"/>
        <end position="821"/>
    </location>
</feature>
<feature type="region of interest" description="Disordered" evidence="2">
    <location>
        <begin position="1712"/>
        <end position="1812"/>
    </location>
</feature>
<feature type="region of interest" description="Disordered" evidence="2">
    <location>
        <begin position="1829"/>
        <end position="2063"/>
    </location>
</feature>
<feature type="region of interest" description="Disordered" evidence="2">
    <location>
        <begin position="1348"/>
        <end position="1367"/>
    </location>
</feature>
<feature type="compositionally biased region" description="Basic and acidic residues" evidence="2">
    <location>
        <begin position="961"/>
        <end position="970"/>
    </location>
</feature>
<evidence type="ECO:0000256" key="1">
    <source>
        <dbReference type="SAM" id="Coils"/>
    </source>
</evidence>
<gene>
    <name evidence="5" type="primary">inf2</name>
    <name evidence="5" type="ORF">CDAR_102221</name>
</gene>
<feature type="compositionally biased region" description="Basic and acidic residues" evidence="2">
    <location>
        <begin position="1012"/>
        <end position="1029"/>
    </location>
</feature>
<feature type="region of interest" description="Disordered" evidence="2">
    <location>
        <begin position="855"/>
        <end position="945"/>
    </location>
</feature>
<dbReference type="Gene3D" id="1.20.58.2220">
    <property type="entry name" value="Formin, FH2 domain"/>
    <property type="match status" value="1"/>
</dbReference>
<feature type="region of interest" description="Disordered" evidence="2">
    <location>
        <begin position="466"/>
        <end position="492"/>
    </location>
</feature>
<feature type="region of interest" description="Disordered" evidence="2">
    <location>
        <begin position="1275"/>
        <end position="1295"/>
    </location>
</feature>
<keyword evidence="6" id="KW-1185">Reference proteome</keyword>